<dbReference type="SUPFAM" id="SSF50630">
    <property type="entry name" value="Acid proteases"/>
    <property type="match status" value="1"/>
</dbReference>
<evidence type="ECO:0000259" key="2">
    <source>
        <dbReference type="PROSITE" id="PS50175"/>
    </source>
</evidence>
<accession>A0A1M7PMB2</accession>
<proteinExistence type="predicted"/>
<evidence type="ECO:0000313" key="5">
    <source>
        <dbReference type="Proteomes" id="UP000247389"/>
    </source>
</evidence>
<dbReference type="InterPro" id="IPR001995">
    <property type="entry name" value="Peptidase_A2_cat"/>
</dbReference>
<dbReference type="GO" id="GO:0006508">
    <property type="term" value="P:proteolysis"/>
    <property type="evidence" value="ECO:0007669"/>
    <property type="project" value="UniProtKB-KW"/>
</dbReference>
<dbReference type="STRING" id="54121.SAMN04515653_12832"/>
<dbReference type="Pfam" id="PF13650">
    <property type="entry name" value="Asp_protease_2"/>
    <property type="match status" value="1"/>
</dbReference>
<sequence>MTLNLKIINSLPFVTMEVGYRDKEKSLDNVLIDTGSASSILKAELVEDIGIKLEPEDTIGSVRGVGGSEFVYIKKIDSLSIGDLNVEDFKIDIGEMDYGFDIDAIIGMDFLQRTGAIIDLDKGTIGKEI</sequence>
<dbReference type="Gene3D" id="2.40.70.10">
    <property type="entry name" value="Acid Proteases"/>
    <property type="match status" value="1"/>
</dbReference>
<dbReference type="Proteomes" id="UP000295472">
    <property type="component" value="Unassembled WGS sequence"/>
</dbReference>
<dbReference type="InterPro" id="IPR021109">
    <property type="entry name" value="Peptidase_aspartic_dom_sf"/>
</dbReference>
<dbReference type="RefSeq" id="WP_073160916.1">
    <property type="nucleotide sequence ID" value="NZ_FRCV01000044.1"/>
</dbReference>
<protein>
    <submittedName>
        <fullName evidence="4">Aspartyl protease</fullName>
    </submittedName>
</protein>
<reference evidence="4 6" key="1">
    <citation type="submission" date="2019-03" db="EMBL/GenBank/DDBJ databases">
        <title>Subsurface microbial communities from deep shales in Ohio and West Virginia, USA.</title>
        <authorList>
            <person name="Wrighton K."/>
        </authorList>
    </citation>
    <scope>NUCLEOTIDE SEQUENCE [LARGE SCALE GENOMIC DNA]</scope>
    <source>
        <strain evidence="4 6">DSMZ 11287</strain>
        <strain evidence="3 5">MSL28</strain>
    </source>
</reference>
<comment type="caution">
    <text evidence="4">The sequence shown here is derived from an EMBL/GenBank/DDBJ whole genome shotgun (WGS) entry which is preliminary data.</text>
</comment>
<dbReference type="AlphaFoldDB" id="A0A1M7PMB2"/>
<dbReference type="EMBL" id="QICM01000070">
    <property type="protein sequence ID" value="PXV59467.1"/>
    <property type="molecule type" value="Genomic_DNA"/>
</dbReference>
<dbReference type="OrthoDB" id="463626at2"/>
<dbReference type="CDD" id="cd05483">
    <property type="entry name" value="retropepsin_like_bacteria"/>
    <property type="match status" value="1"/>
</dbReference>
<keyword evidence="1" id="KW-0378">Hydrolase</keyword>
<gene>
    <name evidence="4" type="ORF">C7954_1703</name>
    <name evidence="3" type="ORF">C8C78_1702</name>
</gene>
<name>A0A1M7PMB2_9FIRM</name>
<dbReference type="PROSITE" id="PS50175">
    <property type="entry name" value="ASP_PROT_RETROV"/>
    <property type="match status" value="1"/>
</dbReference>
<evidence type="ECO:0000313" key="6">
    <source>
        <dbReference type="Proteomes" id="UP000295472"/>
    </source>
</evidence>
<evidence type="ECO:0000256" key="1">
    <source>
        <dbReference type="ARBA" id="ARBA00022801"/>
    </source>
</evidence>
<feature type="domain" description="Peptidase A2" evidence="2">
    <location>
        <begin position="28"/>
        <end position="67"/>
    </location>
</feature>
<dbReference type="GeneID" id="57014069"/>
<dbReference type="InterPro" id="IPR034122">
    <property type="entry name" value="Retropepsin-like_bacterial"/>
</dbReference>
<organism evidence="4 6">
    <name type="scientific">Halanaerobium congolense</name>
    <dbReference type="NCBI Taxonomy" id="54121"/>
    <lineage>
        <taxon>Bacteria</taxon>
        <taxon>Bacillati</taxon>
        <taxon>Bacillota</taxon>
        <taxon>Clostridia</taxon>
        <taxon>Halanaerobiales</taxon>
        <taxon>Halanaerobiaceae</taxon>
        <taxon>Halanaerobium</taxon>
    </lineage>
</organism>
<dbReference type="EMBL" id="SOEF01000070">
    <property type="protein sequence ID" value="TDX35065.1"/>
    <property type="molecule type" value="Genomic_DNA"/>
</dbReference>
<dbReference type="Proteomes" id="UP000247389">
    <property type="component" value="Unassembled WGS sequence"/>
</dbReference>
<evidence type="ECO:0000313" key="4">
    <source>
        <dbReference type="EMBL" id="TDX35065.1"/>
    </source>
</evidence>
<evidence type="ECO:0000313" key="3">
    <source>
        <dbReference type="EMBL" id="PXV59467.1"/>
    </source>
</evidence>
<keyword evidence="4" id="KW-0645">Protease</keyword>
<dbReference type="GO" id="GO:0004190">
    <property type="term" value="F:aspartic-type endopeptidase activity"/>
    <property type="evidence" value="ECO:0007669"/>
    <property type="project" value="InterPro"/>
</dbReference>